<comment type="similarity">
    <text evidence="1">Belongs to the ESRP family.</text>
</comment>
<evidence type="ECO:0000313" key="8">
    <source>
        <dbReference type="Proteomes" id="UP000694865"/>
    </source>
</evidence>
<dbReference type="PROSITE" id="PS50102">
    <property type="entry name" value="RRM"/>
    <property type="match status" value="2"/>
</dbReference>
<dbReference type="InterPro" id="IPR047201">
    <property type="entry name" value="ERI-1_3'hExo-like"/>
</dbReference>
<proteinExistence type="inferred from homology"/>
<dbReference type="InterPro" id="IPR012677">
    <property type="entry name" value="Nucleotide-bd_a/b_plait_sf"/>
</dbReference>
<dbReference type="SMART" id="SM00479">
    <property type="entry name" value="EXOIII"/>
    <property type="match status" value="1"/>
</dbReference>
<accession>A0ABM0ME18</accession>
<evidence type="ECO:0000256" key="2">
    <source>
        <dbReference type="ARBA" id="ARBA00022664"/>
    </source>
</evidence>
<dbReference type="InterPro" id="IPR035979">
    <property type="entry name" value="RBD_domain_sf"/>
</dbReference>
<dbReference type="Pfam" id="PF00076">
    <property type="entry name" value="RRM_1"/>
    <property type="match status" value="1"/>
</dbReference>
<organism evidence="8 9">
    <name type="scientific">Saccoglossus kowalevskii</name>
    <name type="common">Acorn worm</name>
    <dbReference type="NCBI Taxonomy" id="10224"/>
    <lineage>
        <taxon>Eukaryota</taxon>
        <taxon>Metazoa</taxon>
        <taxon>Hemichordata</taxon>
        <taxon>Enteropneusta</taxon>
        <taxon>Harrimaniidae</taxon>
        <taxon>Saccoglossus</taxon>
    </lineage>
</organism>
<dbReference type="InterPro" id="IPR050666">
    <property type="entry name" value="ESRP"/>
</dbReference>
<dbReference type="Gene3D" id="3.30.420.10">
    <property type="entry name" value="Ribonuclease H-like superfamily/Ribonuclease H"/>
    <property type="match status" value="1"/>
</dbReference>
<dbReference type="SUPFAM" id="SSF54928">
    <property type="entry name" value="RNA-binding domain, RBD"/>
    <property type="match status" value="3"/>
</dbReference>
<dbReference type="PANTHER" id="PTHR13976">
    <property type="entry name" value="HETEROGENEOUS NUCLEAR RIBONUCLEOPROTEIN-RELATED"/>
    <property type="match status" value="1"/>
</dbReference>
<keyword evidence="2" id="KW-0507">mRNA processing</keyword>
<dbReference type="RefSeq" id="XP_006818259.1">
    <property type="nucleotide sequence ID" value="XM_006818196.1"/>
</dbReference>
<name>A0ABM0ME18_SACKO</name>
<evidence type="ECO:0000259" key="7">
    <source>
        <dbReference type="PROSITE" id="PS50102"/>
    </source>
</evidence>
<evidence type="ECO:0000256" key="3">
    <source>
        <dbReference type="ARBA" id="ARBA00022737"/>
    </source>
</evidence>
<dbReference type="SMART" id="SM00360">
    <property type="entry name" value="RRM"/>
    <property type="match status" value="4"/>
</dbReference>
<reference evidence="9" key="1">
    <citation type="submission" date="2025-08" db="UniProtKB">
        <authorList>
            <consortium name="RefSeq"/>
        </authorList>
    </citation>
    <scope>IDENTIFICATION</scope>
    <source>
        <tissue evidence="9">Testes</tissue>
    </source>
</reference>
<protein>
    <submittedName>
        <fullName evidence="9">Epithelial splicing regulatory protein 2-like isoform X2</fullName>
    </submittedName>
</protein>
<dbReference type="InterPro" id="IPR013520">
    <property type="entry name" value="Ribonucl_H"/>
</dbReference>
<keyword evidence="8" id="KW-1185">Reference proteome</keyword>
<dbReference type="Gene3D" id="3.30.70.330">
    <property type="match status" value="4"/>
</dbReference>
<evidence type="ECO:0000256" key="5">
    <source>
        <dbReference type="ARBA" id="ARBA00023187"/>
    </source>
</evidence>
<dbReference type="InterPro" id="IPR036397">
    <property type="entry name" value="RNaseH_sf"/>
</dbReference>
<dbReference type="CDD" id="cd06133">
    <property type="entry name" value="ERI-1_3'hExo_like"/>
    <property type="match status" value="1"/>
</dbReference>
<keyword evidence="5" id="KW-0508">mRNA splicing</keyword>
<dbReference type="InterPro" id="IPR000504">
    <property type="entry name" value="RRM_dom"/>
</dbReference>
<evidence type="ECO:0000313" key="9">
    <source>
        <dbReference type="RefSeq" id="XP_006818259.1"/>
    </source>
</evidence>
<evidence type="ECO:0000256" key="6">
    <source>
        <dbReference type="PROSITE-ProRule" id="PRU00176"/>
    </source>
</evidence>
<keyword evidence="4 6" id="KW-0694">RNA-binding</keyword>
<dbReference type="GeneID" id="100371726"/>
<keyword evidence="3" id="KW-0677">Repeat</keyword>
<feature type="domain" description="RRM" evidence="7">
    <location>
        <begin position="611"/>
        <end position="687"/>
    </location>
</feature>
<dbReference type="CDD" id="cd12742">
    <property type="entry name" value="RRM3_ESRP1_ESRP2"/>
    <property type="match status" value="1"/>
</dbReference>
<evidence type="ECO:0000256" key="1">
    <source>
        <dbReference type="ARBA" id="ARBA00008866"/>
    </source>
</evidence>
<sequence length="687" mass="76196">MATAYNYLVVLFASTPGQRGPYLGSDECEVVFLVWMVIDVETNKVVSVKQSFVKADHTEVSEEYCSELGIKEEAIKNAEPLESVIQQLDTHIRNELNSTEGATFCFCIDGSLHLRQCLHPQCANKGIELPEHYYQFFDIRKEFRRFYTLAPQVNSLKEMADHLKIDITPNTRHATGDVRAIGLLVQRLISDGHKFTSPEIIQRKFETGTCNKHEIVDNDHVIKARGLPWQSSDKDVAKFFKGLDIGKGGVALCLNPQGRRNGEALVRFTCTEHRDLALQRHKHHLGHRYIEVYKATGEEFLKIAAGSSSEASNFLAKDNGHIIVRMRGLPFTATAKDVLVFFGDECPVSGAEEGVLFVRYPDGRSTGDAFVLFSTEANATSALAKHKENLGSRYIELFRSTTAEVQQVLSRYQQHPLIPNGPPPTGSVPILPQQMITSGSVRDCIRMRGLPFSASVEDIMKFLGEFAHYIRPHGVHMVLNQQGRPSGDAFIQMISAEKALHAAQQCHRKHMGERYIEVFQCSGDEMNFVLMGGTLNRGGLSPPAGAIPAQAQFTPYPGTIPSPPAATVMAGTLPMPPRPPAPAYYAPPLYYFPSPPVSPTSQAYYQTPNGAVVRMRGLPFTTSVNDIVSFFQGYGVPHQNVQIQYTPDGRPSGDALVTFHSPDLAIRAVHNKNRQHLGSRYVELYIA</sequence>
<evidence type="ECO:0000256" key="4">
    <source>
        <dbReference type="ARBA" id="ARBA00022884"/>
    </source>
</evidence>
<dbReference type="SUPFAM" id="SSF53098">
    <property type="entry name" value="Ribonuclease H-like"/>
    <property type="match status" value="1"/>
</dbReference>
<feature type="domain" description="RRM" evidence="7">
    <location>
        <begin position="322"/>
        <end position="402"/>
    </location>
</feature>
<dbReference type="InterPro" id="IPR012337">
    <property type="entry name" value="RNaseH-like_sf"/>
</dbReference>
<gene>
    <name evidence="9" type="primary">LOC100371726</name>
</gene>
<dbReference type="Proteomes" id="UP000694865">
    <property type="component" value="Unplaced"/>
</dbReference>